<name>A0A6M3Y0Y9_9ZZZZ</name>
<sequence length="42" mass="5369">MKKDKWRLTKINQGFEMTRISGQEIECRKLSWFEKIIYWRKY</sequence>
<gene>
    <name evidence="1" type="ORF">TM448B05405_0011</name>
</gene>
<protein>
    <submittedName>
        <fullName evidence="1">Uncharacterized protein</fullName>
    </submittedName>
</protein>
<organism evidence="1">
    <name type="scientific">viral metagenome</name>
    <dbReference type="NCBI Taxonomy" id="1070528"/>
    <lineage>
        <taxon>unclassified sequences</taxon>
        <taxon>metagenomes</taxon>
        <taxon>organismal metagenomes</taxon>
    </lineage>
</organism>
<reference evidence="1" key="1">
    <citation type="submission" date="2020-03" db="EMBL/GenBank/DDBJ databases">
        <title>The deep terrestrial virosphere.</title>
        <authorList>
            <person name="Holmfeldt K."/>
            <person name="Nilsson E."/>
            <person name="Simone D."/>
            <person name="Lopez-Fernandez M."/>
            <person name="Wu X."/>
            <person name="de Brujin I."/>
            <person name="Lundin D."/>
            <person name="Andersson A."/>
            <person name="Bertilsson S."/>
            <person name="Dopson M."/>
        </authorList>
    </citation>
    <scope>NUCLEOTIDE SEQUENCE</scope>
    <source>
        <strain evidence="1">TM448B05405</strain>
    </source>
</reference>
<dbReference type="AlphaFoldDB" id="A0A6M3Y0Y9"/>
<evidence type="ECO:0000313" key="1">
    <source>
        <dbReference type="EMBL" id="QJI03915.1"/>
    </source>
</evidence>
<proteinExistence type="predicted"/>
<accession>A0A6M3Y0Y9</accession>
<dbReference type="EMBL" id="MT145130">
    <property type="protein sequence ID" value="QJI03915.1"/>
    <property type="molecule type" value="Genomic_DNA"/>
</dbReference>